<dbReference type="AlphaFoldDB" id="A0A9D5DPS5"/>
<dbReference type="Proteomes" id="UP001067231">
    <property type="component" value="Unassembled WGS sequence"/>
</dbReference>
<organism evidence="2">
    <name type="scientific">Cryptosporidium canis</name>
    <dbReference type="NCBI Taxonomy" id="195482"/>
    <lineage>
        <taxon>Eukaryota</taxon>
        <taxon>Sar</taxon>
        <taxon>Alveolata</taxon>
        <taxon>Apicomplexa</taxon>
        <taxon>Conoidasida</taxon>
        <taxon>Coccidia</taxon>
        <taxon>Eucoccidiorida</taxon>
        <taxon>Eimeriorina</taxon>
        <taxon>Cryptosporidiidae</taxon>
        <taxon>Cryptosporidium</taxon>
    </lineage>
</organism>
<feature type="transmembrane region" description="Helical" evidence="1">
    <location>
        <begin position="6"/>
        <end position="27"/>
    </location>
</feature>
<evidence type="ECO:0000256" key="1">
    <source>
        <dbReference type="SAM" id="Phobius"/>
    </source>
</evidence>
<keyword evidence="1" id="KW-0472">Membrane</keyword>
<sequence>MKWWLFNTGVITLSANILCFVLCITIVKCTEKNKTTHVRVQDRFEPIKLNLDDSAINNYNSLMKDELYDGLSNYPIWEDTSDTDIATSKENNLLENEVEENYNIRGGFKELAKNITHAYRNMVKYNQENELLDDYREIEQNLDVNSEHFPLYNPSGNLKNDSKVLEGFNKTKNAINLGRDITVIKNNDIEMLRSAFPEDFSVDQHKQNLTNHKLNSKQVEELLKETRINHEGEHKKIVEYLQSFNITSPKITSKVNDLYDSYILLSASAQEYGNMQNNFTINENKTKQPFSIPIKPYYIWEGIDKLWDAKMSKTTTPTPKAREALDKIDSYNSFVRWKREEPFRIYDMWYDAIKERKDGMDSLRREAITQRDRVLEEKMNKQRAFYSPAKDKFDDLGNVTELTAKHIDKRFGQVFGEVTDLMDTEAKEREQMYYEYTFKNKMDEFCSIYPNCCFNMSQCPEFVYNYIQKARILF</sequence>
<dbReference type="OrthoDB" id="338937at2759"/>
<proteinExistence type="predicted"/>
<accession>A0A9D5DPS5</accession>
<keyword evidence="1" id="KW-1133">Transmembrane helix</keyword>
<reference evidence="2" key="1">
    <citation type="submission" date="2022-10" db="EMBL/GenBank/DDBJ databases">
        <title>Adaptive evolution leads to modifications in subtelomeric GC content in a zoonotic Cryptosporidium species.</title>
        <authorList>
            <person name="Li J."/>
            <person name="Feng Y."/>
            <person name="Xiao L."/>
        </authorList>
    </citation>
    <scope>NUCLEOTIDE SEQUENCE</scope>
    <source>
        <strain evidence="2">33844</strain>
    </source>
</reference>
<comment type="caution">
    <text evidence="2">The sequence shown here is derived from an EMBL/GenBank/DDBJ whole genome shotgun (WGS) entry which is preliminary data.</text>
</comment>
<gene>
    <name evidence="2" type="ORF">OJ253_895</name>
</gene>
<protein>
    <submittedName>
        <fullName evidence="2">Uncharacterized protein</fullName>
    </submittedName>
</protein>
<name>A0A9D5DPS5_9CRYT</name>
<evidence type="ECO:0000313" key="2">
    <source>
        <dbReference type="EMBL" id="KAJ1611391.1"/>
    </source>
</evidence>
<dbReference type="EMBL" id="JAPCXC010000016">
    <property type="protein sequence ID" value="KAJ1611391.1"/>
    <property type="molecule type" value="Genomic_DNA"/>
</dbReference>
<keyword evidence="1" id="KW-0812">Transmembrane</keyword>